<dbReference type="InterPro" id="IPR009057">
    <property type="entry name" value="Homeodomain-like_sf"/>
</dbReference>
<evidence type="ECO:0000313" key="2">
    <source>
        <dbReference type="EMBL" id="PQJ27277.1"/>
    </source>
</evidence>
<dbReference type="Gene3D" id="1.10.357.10">
    <property type="entry name" value="Tetracycline Repressor, domain 2"/>
    <property type="match status" value="1"/>
</dbReference>
<name>A0A2S7TYE7_9BACT</name>
<gene>
    <name evidence="2" type="ORF">BSZ32_01390</name>
</gene>
<accession>A0A2S7TYE7</accession>
<sequence length="179" mass="20132">MSVSSLMATTSISRSAFYQYFEDIHQLMKELLDMLAEEIFAAAKPWIAGVGDPVALTHESLEGMVHVCYQRGPFLRAISDAATTDDRFEQDWSDFLGAFDDAACSRIEADQKQGLIARFEPRPVAFALNRLDAHTVIEAFGKHPRSKPEPVHEALVRIRISTLYGSEWVEKRSSNLVRT</sequence>
<dbReference type="Proteomes" id="UP000239907">
    <property type="component" value="Unassembled WGS sequence"/>
</dbReference>
<evidence type="ECO:0000259" key="1">
    <source>
        <dbReference type="Pfam" id="PF21313"/>
    </source>
</evidence>
<comment type="caution">
    <text evidence="2">The sequence shown here is derived from an EMBL/GenBank/DDBJ whole genome shotgun (WGS) entry which is preliminary data.</text>
</comment>
<organism evidence="2 3">
    <name type="scientific">Rubritalea profundi</name>
    <dbReference type="NCBI Taxonomy" id="1658618"/>
    <lineage>
        <taxon>Bacteria</taxon>
        <taxon>Pseudomonadati</taxon>
        <taxon>Verrucomicrobiota</taxon>
        <taxon>Verrucomicrobiia</taxon>
        <taxon>Verrucomicrobiales</taxon>
        <taxon>Rubritaleaceae</taxon>
        <taxon>Rubritalea</taxon>
    </lineage>
</organism>
<feature type="domain" description="HTH-type transcriptional regulator EthR C-terminal" evidence="1">
    <location>
        <begin position="59"/>
        <end position="165"/>
    </location>
</feature>
<keyword evidence="3" id="KW-1185">Reference proteome</keyword>
<proteinExistence type="predicted"/>
<dbReference type="EMBL" id="MQWA01000001">
    <property type="protein sequence ID" value="PQJ27277.1"/>
    <property type="molecule type" value="Genomic_DNA"/>
</dbReference>
<reference evidence="2 3" key="1">
    <citation type="submission" date="2016-12" db="EMBL/GenBank/DDBJ databases">
        <title>Study of bacterial adaptation to deep sea.</title>
        <authorList>
            <person name="Song J."/>
            <person name="Yoshizawa S."/>
            <person name="Kogure K."/>
        </authorList>
    </citation>
    <scope>NUCLEOTIDE SEQUENCE [LARGE SCALE GENOMIC DNA]</scope>
    <source>
        <strain evidence="2 3">SAORIC-165</strain>
    </source>
</reference>
<evidence type="ECO:0000313" key="3">
    <source>
        <dbReference type="Proteomes" id="UP000239907"/>
    </source>
</evidence>
<dbReference type="AlphaFoldDB" id="A0A2S7TYE7"/>
<dbReference type="SUPFAM" id="SSF46689">
    <property type="entry name" value="Homeodomain-like"/>
    <property type="match status" value="1"/>
</dbReference>
<dbReference type="Pfam" id="PF21313">
    <property type="entry name" value="EthR_C"/>
    <property type="match status" value="1"/>
</dbReference>
<dbReference type="RefSeq" id="WP_240610537.1">
    <property type="nucleotide sequence ID" value="NZ_MQWA01000001.1"/>
</dbReference>
<dbReference type="InterPro" id="IPR036271">
    <property type="entry name" value="Tet_transcr_reg_TetR-rel_C_sf"/>
</dbReference>
<dbReference type="SUPFAM" id="SSF48498">
    <property type="entry name" value="Tetracyclin repressor-like, C-terminal domain"/>
    <property type="match status" value="1"/>
</dbReference>
<protein>
    <recommendedName>
        <fullName evidence="1">HTH-type transcriptional regulator EthR C-terminal domain-containing protein</fullName>
    </recommendedName>
</protein>
<dbReference type="InterPro" id="IPR049397">
    <property type="entry name" value="EthR_C"/>
</dbReference>